<dbReference type="AlphaFoldDB" id="A9CU09"/>
<keyword evidence="1" id="KW-0812">Transmembrane</keyword>
<feature type="transmembrane region" description="Helical" evidence="1">
    <location>
        <begin position="130"/>
        <end position="150"/>
    </location>
</feature>
<feature type="transmembrane region" description="Helical" evidence="1">
    <location>
        <begin position="38"/>
        <end position="56"/>
    </location>
</feature>
<feature type="transmembrane region" description="Helical" evidence="1">
    <location>
        <begin position="6"/>
        <end position="26"/>
    </location>
</feature>
<gene>
    <name evidence="2" type="ORF">KAOT1_04832</name>
</gene>
<organism evidence="2 3">
    <name type="scientific">Kordia algicida OT-1</name>
    <dbReference type="NCBI Taxonomy" id="391587"/>
    <lineage>
        <taxon>Bacteria</taxon>
        <taxon>Pseudomonadati</taxon>
        <taxon>Bacteroidota</taxon>
        <taxon>Flavobacteriia</taxon>
        <taxon>Flavobacteriales</taxon>
        <taxon>Flavobacteriaceae</taxon>
        <taxon>Kordia</taxon>
    </lineage>
</organism>
<evidence type="ECO:0008006" key="4">
    <source>
        <dbReference type="Google" id="ProtNLM"/>
    </source>
</evidence>
<feature type="transmembrane region" description="Helical" evidence="1">
    <location>
        <begin position="97"/>
        <end position="118"/>
    </location>
</feature>
<reference evidence="2 3" key="1">
    <citation type="journal article" date="2011" name="J. Bacteriol.">
        <title>Genome sequence of the algicidal bacterium Kordia algicida OT-1.</title>
        <authorList>
            <person name="Lee H.S."/>
            <person name="Kang S.G."/>
            <person name="Kwon K.K."/>
            <person name="Lee J.H."/>
            <person name="Kim S.J."/>
        </authorList>
    </citation>
    <scope>NUCLEOTIDE SEQUENCE [LARGE SCALE GENOMIC DNA]</scope>
    <source>
        <strain evidence="2 3">OT-1</strain>
    </source>
</reference>
<dbReference type="HOGENOM" id="CLU_129306_0_0_10"/>
<proteinExistence type="predicted"/>
<keyword evidence="3" id="KW-1185">Reference proteome</keyword>
<dbReference type="eggNOG" id="COG5395">
    <property type="taxonomic scope" value="Bacteria"/>
</dbReference>
<comment type="caution">
    <text evidence="2">The sequence shown here is derived from an EMBL/GenBank/DDBJ whole genome shotgun (WGS) entry which is preliminary data.</text>
</comment>
<dbReference type="EMBL" id="ABIB01000026">
    <property type="protein sequence ID" value="EDP94167.1"/>
    <property type="molecule type" value="Genomic_DNA"/>
</dbReference>
<keyword evidence="1" id="KW-1133">Transmembrane helix</keyword>
<evidence type="ECO:0000256" key="1">
    <source>
        <dbReference type="SAM" id="Phobius"/>
    </source>
</evidence>
<protein>
    <recommendedName>
        <fullName evidence="4">DUF2306 domain-containing protein</fullName>
    </recommendedName>
</protein>
<name>A9CU09_9FLAO</name>
<dbReference type="OrthoDB" id="6385003at2"/>
<dbReference type="Proteomes" id="UP000002945">
    <property type="component" value="Unassembled WGS sequence"/>
</dbReference>
<accession>A9CU09</accession>
<sequence length="164" mass="18590">MPQDFIGWFHTIGAIIALFTGSLILAKVKGTMLHKKIGRIYVISMLIVCGTSFMIYRVHNTFGILHIFAIISTVTLFLGMIPMFFKGFKNPTIIHLSWMYWSVIGLYCAFAAEVFTRLPLLLEIKNTYGVFYALVGLSAGVVGFIGSRFFKKKKKDWEQQFSAD</sequence>
<dbReference type="RefSeq" id="WP_007093537.1">
    <property type="nucleotide sequence ID" value="NZ_CP142125.1"/>
</dbReference>
<keyword evidence="1" id="KW-0472">Membrane</keyword>
<evidence type="ECO:0000313" key="3">
    <source>
        <dbReference type="Proteomes" id="UP000002945"/>
    </source>
</evidence>
<feature type="transmembrane region" description="Helical" evidence="1">
    <location>
        <begin position="62"/>
        <end position="85"/>
    </location>
</feature>
<evidence type="ECO:0000313" key="2">
    <source>
        <dbReference type="EMBL" id="EDP94167.1"/>
    </source>
</evidence>